<evidence type="ECO:0000313" key="3">
    <source>
        <dbReference type="Proteomes" id="UP000076761"/>
    </source>
</evidence>
<sequence length="328" mass="36516">MQRHIDVPQHSPPCTTRPPPLHAPYIAQPKPRHANPDWLTENLESRAGISAYDVDLGDWPNYPCHTECHRRRCFLGTTEASAHSPTVHSSEPELPWLCDVSPSAATLPEPSFGHIANKAYGHLPAELMNELGLLELRDAHSSPDTVSPESDTNTTTSPDPRHTQLLDMVLREIAQQQQSSSKTGYCDDAMGRHSRIPDISHWNLEQLCCEPKVTAQEAQLAEELLDIVNSLPSPKLPYGHVFYPGPTVTVDEAQEADDLLSQLNGEEGDARQSTGIFRRETRFDAISRPWYVGRERELAGDDGRRQKEVLLGILNSEGHRRAGSLWGP</sequence>
<accession>A0A165SPZ6</accession>
<dbReference type="Proteomes" id="UP000076761">
    <property type="component" value="Unassembled WGS sequence"/>
</dbReference>
<dbReference type="InParanoid" id="A0A165SPZ6"/>
<proteinExistence type="predicted"/>
<organism evidence="2 3">
    <name type="scientific">Neolentinus lepideus HHB14362 ss-1</name>
    <dbReference type="NCBI Taxonomy" id="1314782"/>
    <lineage>
        <taxon>Eukaryota</taxon>
        <taxon>Fungi</taxon>
        <taxon>Dikarya</taxon>
        <taxon>Basidiomycota</taxon>
        <taxon>Agaricomycotina</taxon>
        <taxon>Agaricomycetes</taxon>
        <taxon>Gloeophyllales</taxon>
        <taxon>Gloeophyllaceae</taxon>
        <taxon>Neolentinus</taxon>
    </lineage>
</organism>
<gene>
    <name evidence="2" type="ORF">NEOLEDRAFT_1133450</name>
</gene>
<feature type="compositionally biased region" description="Polar residues" evidence="1">
    <location>
        <begin position="142"/>
        <end position="158"/>
    </location>
</feature>
<reference evidence="2 3" key="1">
    <citation type="journal article" date="2016" name="Mol. Biol. Evol.">
        <title>Comparative Genomics of Early-Diverging Mushroom-Forming Fungi Provides Insights into the Origins of Lignocellulose Decay Capabilities.</title>
        <authorList>
            <person name="Nagy L.G."/>
            <person name="Riley R."/>
            <person name="Tritt A."/>
            <person name="Adam C."/>
            <person name="Daum C."/>
            <person name="Floudas D."/>
            <person name="Sun H."/>
            <person name="Yadav J.S."/>
            <person name="Pangilinan J."/>
            <person name="Larsson K.H."/>
            <person name="Matsuura K."/>
            <person name="Barry K."/>
            <person name="Labutti K."/>
            <person name="Kuo R."/>
            <person name="Ohm R.A."/>
            <person name="Bhattacharya S.S."/>
            <person name="Shirouzu T."/>
            <person name="Yoshinaga Y."/>
            <person name="Martin F.M."/>
            <person name="Grigoriev I.V."/>
            <person name="Hibbett D.S."/>
        </authorList>
    </citation>
    <scope>NUCLEOTIDE SEQUENCE [LARGE SCALE GENOMIC DNA]</scope>
    <source>
        <strain evidence="2 3">HHB14362 ss-1</strain>
    </source>
</reference>
<evidence type="ECO:0000313" key="2">
    <source>
        <dbReference type="EMBL" id="KZT25489.1"/>
    </source>
</evidence>
<dbReference type="EMBL" id="KV425571">
    <property type="protein sequence ID" value="KZT25489.1"/>
    <property type="molecule type" value="Genomic_DNA"/>
</dbReference>
<dbReference type="AlphaFoldDB" id="A0A165SPZ6"/>
<feature type="region of interest" description="Disordered" evidence="1">
    <location>
        <begin position="140"/>
        <end position="161"/>
    </location>
</feature>
<keyword evidence="3" id="KW-1185">Reference proteome</keyword>
<name>A0A165SPZ6_9AGAM</name>
<evidence type="ECO:0000256" key="1">
    <source>
        <dbReference type="SAM" id="MobiDB-lite"/>
    </source>
</evidence>
<feature type="region of interest" description="Disordered" evidence="1">
    <location>
        <begin position="1"/>
        <end position="20"/>
    </location>
</feature>
<protein>
    <submittedName>
        <fullName evidence="2">Uncharacterized protein</fullName>
    </submittedName>
</protein>